<dbReference type="InterPro" id="IPR050635">
    <property type="entry name" value="ATPase_protein_8"/>
</dbReference>
<dbReference type="PANTHER" id="PTHR39937:SF1">
    <property type="entry name" value="ATP SYNTHASE PROTEIN 8"/>
    <property type="match status" value="1"/>
</dbReference>
<evidence type="ECO:0000256" key="6">
    <source>
        <dbReference type="ARBA" id="ARBA00022781"/>
    </source>
</evidence>
<evidence type="ECO:0000256" key="4">
    <source>
        <dbReference type="ARBA" id="ARBA00022547"/>
    </source>
</evidence>
<evidence type="ECO:0000256" key="8">
    <source>
        <dbReference type="ARBA" id="ARBA00023065"/>
    </source>
</evidence>
<evidence type="ECO:0000256" key="12">
    <source>
        <dbReference type="RuleBase" id="RU003661"/>
    </source>
</evidence>
<keyword evidence="5 12" id="KW-0812">Transmembrane</keyword>
<evidence type="ECO:0000256" key="5">
    <source>
        <dbReference type="ARBA" id="ARBA00022692"/>
    </source>
</evidence>
<keyword evidence="3 12" id="KW-0813">Transport</keyword>
<keyword evidence="4 12" id="KW-0138">CF(0)</keyword>
<dbReference type="GO" id="GO:0015078">
    <property type="term" value="F:proton transmembrane transporter activity"/>
    <property type="evidence" value="ECO:0007669"/>
    <property type="project" value="InterPro"/>
</dbReference>
<accession>A0A7L8DCG9</accession>
<name>A0A7L8DCG9_SCOUM</name>
<dbReference type="Pfam" id="PF00895">
    <property type="entry name" value="ATP-synt_8"/>
    <property type="match status" value="1"/>
</dbReference>
<evidence type="ECO:0000256" key="13">
    <source>
        <dbReference type="SAM" id="MobiDB-lite"/>
    </source>
</evidence>
<evidence type="ECO:0000313" key="15">
    <source>
        <dbReference type="EMBL" id="QOD97783.1"/>
    </source>
</evidence>
<evidence type="ECO:0000256" key="2">
    <source>
        <dbReference type="ARBA" id="ARBA00008892"/>
    </source>
</evidence>
<gene>
    <name evidence="15" type="primary">ATP8</name>
</gene>
<feature type="compositionally biased region" description="Polar residues" evidence="13">
    <location>
        <begin position="35"/>
        <end position="46"/>
    </location>
</feature>
<dbReference type="PANTHER" id="PTHR39937">
    <property type="entry name" value="ATP SYNTHASE PROTEIN 8"/>
    <property type="match status" value="1"/>
</dbReference>
<dbReference type="EMBL" id="MN356281">
    <property type="protein sequence ID" value="QOD97783.1"/>
    <property type="molecule type" value="Genomic_DNA"/>
</dbReference>
<keyword evidence="8 12" id="KW-0406">Ion transport</keyword>
<evidence type="ECO:0000256" key="14">
    <source>
        <dbReference type="SAM" id="Phobius"/>
    </source>
</evidence>
<reference evidence="15" key="1">
    <citation type="submission" date="2019-08" db="EMBL/GenBank/DDBJ databases">
        <title>Densely sampling genomes across the diversity of birds increases power of comparative genomics analyses.</title>
        <authorList>
            <consortium name="B10K project Consortium"/>
            <person name="Feng S."/>
            <person name="Stiller J."/>
            <person name="Andreu-Sanchez S."/>
            <person name="Margaryan A."/>
            <person name="Chen W."/>
            <person name="Paten B."/>
            <person name="Zhang G."/>
        </authorList>
    </citation>
    <scope>NUCLEOTIDE SEQUENCE</scope>
</reference>
<dbReference type="GO" id="GO:0031966">
    <property type="term" value="C:mitochondrial membrane"/>
    <property type="evidence" value="ECO:0007669"/>
    <property type="project" value="UniProtKB-SubCell"/>
</dbReference>
<dbReference type="InterPro" id="IPR001421">
    <property type="entry name" value="ATP8_metazoa"/>
</dbReference>
<evidence type="ECO:0000256" key="3">
    <source>
        <dbReference type="ARBA" id="ARBA00022448"/>
    </source>
</evidence>
<dbReference type="GO" id="GO:0015986">
    <property type="term" value="P:proton motive force-driven ATP synthesis"/>
    <property type="evidence" value="ECO:0007669"/>
    <property type="project" value="InterPro"/>
</dbReference>
<evidence type="ECO:0000256" key="1">
    <source>
        <dbReference type="ARBA" id="ARBA00004304"/>
    </source>
</evidence>
<feature type="transmembrane region" description="Helical" evidence="14">
    <location>
        <begin position="6"/>
        <end position="24"/>
    </location>
</feature>
<evidence type="ECO:0000256" key="9">
    <source>
        <dbReference type="ARBA" id="ARBA00023128"/>
    </source>
</evidence>
<organism evidence="15">
    <name type="scientific">Scopus umbretta</name>
    <name type="common">Hammerkop</name>
    <dbReference type="NCBI Taxonomy" id="33581"/>
    <lineage>
        <taxon>Eukaryota</taxon>
        <taxon>Metazoa</taxon>
        <taxon>Chordata</taxon>
        <taxon>Craniata</taxon>
        <taxon>Vertebrata</taxon>
        <taxon>Euteleostomi</taxon>
        <taxon>Archelosauria</taxon>
        <taxon>Archosauria</taxon>
        <taxon>Dinosauria</taxon>
        <taxon>Saurischia</taxon>
        <taxon>Theropoda</taxon>
        <taxon>Coelurosauria</taxon>
        <taxon>Aves</taxon>
        <taxon>Neognathae</taxon>
        <taxon>Neoaves</taxon>
        <taxon>Aequornithes</taxon>
        <taxon>Pelecaniformes</taxon>
        <taxon>Scopidae</taxon>
        <taxon>Scopus</taxon>
    </lineage>
</organism>
<comment type="similarity">
    <text evidence="2 12">Belongs to the ATPase protein 8 family.</text>
</comment>
<keyword evidence="9 12" id="KW-0496">Mitochondrion</keyword>
<proteinExistence type="inferred from homology"/>
<sequence length="55" mass="6470">MPQLNPHPWFLVMLTSWLTFLLIIQPKLTTFTSTNPPLNKPHTATKTTPWPWPWT</sequence>
<evidence type="ECO:0000256" key="11">
    <source>
        <dbReference type="ARBA" id="ARBA00023310"/>
    </source>
</evidence>
<keyword evidence="10 14" id="KW-0472">Membrane</keyword>
<keyword evidence="7 14" id="KW-1133">Transmembrane helix</keyword>
<keyword evidence="11" id="KW-0066">ATP synthesis</keyword>
<geneLocation type="mitochondrion" evidence="15"/>
<protein>
    <recommendedName>
        <fullName evidence="12">ATP synthase complex subunit 8</fullName>
    </recommendedName>
</protein>
<keyword evidence="6 12" id="KW-0375">Hydrogen ion transport</keyword>
<dbReference type="GO" id="GO:0045259">
    <property type="term" value="C:proton-transporting ATP synthase complex"/>
    <property type="evidence" value="ECO:0007669"/>
    <property type="project" value="UniProtKB-KW"/>
</dbReference>
<feature type="region of interest" description="Disordered" evidence="13">
    <location>
        <begin position="35"/>
        <end position="55"/>
    </location>
</feature>
<comment type="subcellular location">
    <subcellularLocation>
        <location evidence="1 12">Mitochondrion membrane</location>
        <topology evidence="1 12">Single-pass membrane protein</topology>
    </subcellularLocation>
</comment>
<dbReference type="AlphaFoldDB" id="A0A7L8DCG9"/>
<evidence type="ECO:0000256" key="7">
    <source>
        <dbReference type="ARBA" id="ARBA00022989"/>
    </source>
</evidence>
<evidence type="ECO:0000256" key="10">
    <source>
        <dbReference type="ARBA" id="ARBA00023136"/>
    </source>
</evidence>